<dbReference type="SMART" id="SM00450">
    <property type="entry name" value="RHOD"/>
    <property type="match status" value="1"/>
</dbReference>
<dbReference type="GO" id="GO:0016740">
    <property type="term" value="F:transferase activity"/>
    <property type="evidence" value="ECO:0007669"/>
    <property type="project" value="UniProtKB-KW"/>
</dbReference>
<dbReference type="PANTHER" id="PTHR43031">
    <property type="entry name" value="FAD-DEPENDENT OXIDOREDUCTASE"/>
    <property type="match status" value="1"/>
</dbReference>
<feature type="signal peptide" evidence="1">
    <location>
        <begin position="1"/>
        <end position="19"/>
    </location>
</feature>
<dbReference type="InterPro" id="IPR036873">
    <property type="entry name" value="Rhodanese-like_dom_sf"/>
</dbReference>
<accession>A0A239JWE9</accession>
<dbReference type="Pfam" id="PF00581">
    <property type="entry name" value="Rhodanese"/>
    <property type="match status" value="1"/>
</dbReference>
<dbReference type="Gene3D" id="3.40.250.10">
    <property type="entry name" value="Rhodanese-like domain"/>
    <property type="match status" value="1"/>
</dbReference>
<dbReference type="RefSeq" id="WP_029529291.1">
    <property type="nucleotide sequence ID" value="NZ_FZOG01000010.1"/>
</dbReference>
<evidence type="ECO:0000256" key="1">
    <source>
        <dbReference type="SAM" id="SignalP"/>
    </source>
</evidence>
<name>A0A239JWE9_9PSED</name>
<organism evidence="3 4">
    <name type="scientific">Pseudomonas segetis</name>
    <dbReference type="NCBI Taxonomy" id="298908"/>
    <lineage>
        <taxon>Bacteria</taxon>
        <taxon>Pseudomonadati</taxon>
        <taxon>Pseudomonadota</taxon>
        <taxon>Gammaproteobacteria</taxon>
        <taxon>Pseudomonadales</taxon>
        <taxon>Pseudomonadaceae</taxon>
        <taxon>Pseudomonas</taxon>
    </lineage>
</organism>
<dbReference type="AlphaFoldDB" id="A0A239JWE9"/>
<evidence type="ECO:0000259" key="2">
    <source>
        <dbReference type="PROSITE" id="PS50206"/>
    </source>
</evidence>
<proteinExistence type="predicted"/>
<evidence type="ECO:0000313" key="4">
    <source>
        <dbReference type="Proteomes" id="UP000242915"/>
    </source>
</evidence>
<protein>
    <submittedName>
        <fullName evidence="3">Rhodanese-related sulfurtransferase</fullName>
    </submittedName>
</protein>
<dbReference type="InterPro" id="IPR050229">
    <property type="entry name" value="GlpE_sulfurtransferase"/>
</dbReference>
<dbReference type="PANTHER" id="PTHR43031:SF7">
    <property type="entry name" value="NITRIC OXIDE REDUCTASE FLRD-NAD(+) REDUCTASE"/>
    <property type="match status" value="1"/>
</dbReference>
<evidence type="ECO:0000313" key="3">
    <source>
        <dbReference type="EMBL" id="SNT10247.1"/>
    </source>
</evidence>
<feature type="domain" description="Rhodanese" evidence="2">
    <location>
        <begin position="41"/>
        <end position="133"/>
    </location>
</feature>
<dbReference type="SUPFAM" id="SSF52821">
    <property type="entry name" value="Rhodanese/Cell cycle control phosphatase"/>
    <property type="match status" value="1"/>
</dbReference>
<dbReference type="EMBL" id="FZOG01000010">
    <property type="protein sequence ID" value="SNT10247.1"/>
    <property type="molecule type" value="Genomic_DNA"/>
</dbReference>
<dbReference type="PROSITE" id="PS50206">
    <property type="entry name" value="RHODANESE_3"/>
    <property type="match status" value="1"/>
</dbReference>
<dbReference type="InterPro" id="IPR001763">
    <property type="entry name" value="Rhodanese-like_dom"/>
</dbReference>
<keyword evidence="3" id="KW-0808">Transferase</keyword>
<keyword evidence="4" id="KW-1185">Reference proteome</keyword>
<dbReference type="CDD" id="cd00158">
    <property type="entry name" value="RHOD"/>
    <property type="match status" value="1"/>
</dbReference>
<reference evidence="4" key="1">
    <citation type="submission" date="2017-06" db="EMBL/GenBank/DDBJ databases">
        <authorList>
            <person name="Varghese N."/>
            <person name="Submissions S."/>
        </authorList>
    </citation>
    <scope>NUCLEOTIDE SEQUENCE [LARGE SCALE GENOMIC DNA]</scope>
    <source>
        <strain evidence="4">CIP 108523</strain>
    </source>
</reference>
<feature type="chain" id="PRO_5011311519" evidence="1">
    <location>
        <begin position="20"/>
        <end position="153"/>
    </location>
</feature>
<keyword evidence="1" id="KW-0732">Signal</keyword>
<sequence length="153" mass="17342">MTRLLAVLMMLSMGFPVMAQQVPETIAGASTINVLQARILYEQGAMFVDVRPLREWSWGHVQGAAHLDIDTRFAHLATADIARDTPLVVYCDNDFSQRSAEAVRKAVSWGYSQVYFFRSGYFAWQLLDFPLDKGESNDSQLYAMSYGFKRLTD</sequence>
<gene>
    <name evidence="3" type="ORF">SAMN05216255_0063</name>
</gene>
<dbReference type="Proteomes" id="UP000242915">
    <property type="component" value="Unassembled WGS sequence"/>
</dbReference>